<accession>A0A919EZE3</accession>
<dbReference type="InterPro" id="IPR036388">
    <property type="entry name" value="WH-like_DNA-bd_sf"/>
</dbReference>
<dbReference type="InterPro" id="IPR036390">
    <property type="entry name" value="WH_DNA-bd_sf"/>
</dbReference>
<dbReference type="Gene3D" id="1.10.10.10">
    <property type="entry name" value="Winged helix-like DNA-binding domain superfamily/Winged helix DNA-binding domain"/>
    <property type="match status" value="1"/>
</dbReference>
<protein>
    <submittedName>
        <fullName evidence="1">Uncharacterized protein</fullName>
    </submittedName>
</protein>
<dbReference type="SUPFAM" id="SSF46785">
    <property type="entry name" value="Winged helix' DNA-binding domain"/>
    <property type="match status" value="1"/>
</dbReference>
<keyword evidence="2" id="KW-1185">Reference proteome</keyword>
<evidence type="ECO:0000313" key="1">
    <source>
        <dbReference type="EMBL" id="GHG61011.1"/>
    </source>
</evidence>
<reference evidence="2" key="1">
    <citation type="journal article" date="2019" name="Int. J. Syst. Evol. Microbiol.">
        <title>The Global Catalogue of Microorganisms (GCM) 10K type strain sequencing project: providing services to taxonomists for standard genome sequencing and annotation.</title>
        <authorList>
            <consortium name="The Broad Institute Genomics Platform"/>
            <consortium name="The Broad Institute Genome Sequencing Center for Infectious Disease"/>
            <person name="Wu L."/>
            <person name="Ma J."/>
        </authorList>
    </citation>
    <scope>NUCLEOTIDE SEQUENCE [LARGE SCALE GENOMIC DNA]</scope>
    <source>
        <strain evidence="2">JCM 4253</strain>
    </source>
</reference>
<name>A0A919EZE3_9ACTN</name>
<dbReference type="RefSeq" id="WP_189984449.1">
    <property type="nucleotide sequence ID" value="NZ_BNBF01000016.1"/>
</dbReference>
<dbReference type="EMBL" id="BNBF01000016">
    <property type="protein sequence ID" value="GHG61011.1"/>
    <property type="molecule type" value="Genomic_DNA"/>
</dbReference>
<dbReference type="Proteomes" id="UP000619355">
    <property type="component" value="Unassembled WGS sequence"/>
</dbReference>
<proteinExistence type="predicted"/>
<gene>
    <name evidence="1" type="ORF">GCM10018980_50010</name>
</gene>
<comment type="caution">
    <text evidence="1">The sequence shown here is derived from an EMBL/GenBank/DDBJ whole genome shotgun (WGS) entry which is preliminary data.</text>
</comment>
<dbReference type="AlphaFoldDB" id="A0A919EZE3"/>
<sequence length="149" mass="15195">MTTTAPRADGRTIALAHYASRAVLEHVLAPHGIDYLQSIALRLAAVADGPVERAGLADGVAGAVKAGEDDARRAVEALAAAGLIAPEGPSGARITEAGRELYATTSAEAAVFSARLYAGIPEEDRAVAGRVLALVTERADAELAALRQG</sequence>
<evidence type="ECO:0000313" key="2">
    <source>
        <dbReference type="Proteomes" id="UP000619355"/>
    </source>
</evidence>
<organism evidence="1 2">
    <name type="scientific">Streptomyces capoamus</name>
    <dbReference type="NCBI Taxonomy" id="68183"/>
    <lineage>
        <taxon>Bacteria</taxon>
        <taxon>Bacillati</taxon>
        <taxon>Actinomycetota</taxon>
        <taxon>Actinomycetes</taxon>
        <taxon>Kitasatosporales</taxon>
        <taxon>Streptomycetaceae</taxon>
        <taxon>Streptomyces</taxon>
    </lineage>
</organism>